<dbReference type="EMBL" id="BAFK01000003">
    <property type="protein sequence ID" value="GAB57883.1"/>
    <property type="molecule type" value="Genomic_DNA"/>
</dbReference>
<protein>
    <recommendedName>
        <fullName evidence="5">DUF2796 domain-containing protein</fullName>
    </recommendedName>
</protein>
<feature type="region of interest" description="Disordered" evidence="1">
    <location>
        <begin position="24"/>
        <end position="52"/>
    </location>
</feature>
<feature type="chain" id="PRO_5003638909" description="DUF2796 domain-containing protein" evidence="2">
    <location>
        <begin position="26"/>
        <end position="202"/>
    </location>
</feature>
<evidence type="ECO:0000313" key="3">
    <source>
        <dbReference type="EMBL" id="GAB57883.1"/>
    </source>
</evidence>
<dbReference type="AlphaFoldDB" id="I1DV05"/>
<dbReference type="InterPro" id="IPR021253">
    <property type="entry name" value="ZrgA-like"/>
</dbReference>
<dbReference type="Proteomes" id="UP000004374">
    <property type="component" value="Unassembled WGS sequence"/>
</dbReference>
<keyword evidence="2" id="KW-0732">Signal</keyword>
<evidence type="ECO:0000256" key="1">
    <source>
        <dbReference type="SAM" id="MobiDB-lite"/>
    </source>
</evidence>
<keyword evidence="4" id="KW-1185">Reference proteome</keyword>
<comment type="caution">
    <text evidence="3">The sequence shown here is derived from an EMBL/GenBank/DDBJ whole genome shotgun (WGS) entry which is preliminary data.</text>
</comment>
<dbReference type="STRING" id="562729.RNAN_0853"/>
<evidence type="ECO:0000256" key="2">
    <source>
        <dbReference type="SAM" id="SignalP"/>
    </source>
</evidence>
<dbReference type="Pfam" id="PF10986">
    <property type="entry name" value="ZrgA"/>
    <property type="match status" value="1"/>
</dbReference>
<gene>
    <name evidence="3" type="ORF">RNAN_0853</name>
</gene>
<dbReference type="RefSeq" id="WP_008219050.1">
    <property type="nucleotide sequence ID" value="NZ_BAFK01000003.1"/>
</dbReference>
<name>I1DV05_9GAMM</name>
<organism evidence="3 4">
    <name type="scientific">Rheinheimera nanhaiensis E407-8</name>
    <dbReference type="NCBI Taxonomy" id="562729"/>
    <lineage>
        <taxon>Bacteria</taxon>
        <taxon>Pseudomonadati</taxon>
        <taxon>Pseudomonadota</taxon>
        <taxon>Gammaproteobacteria</taxon>
        <taxon>Chromatiales</taxon>
        <taxon>Chromatiaceae</taxon>
        <taxon>Rheinheimera</taxon>
    </lineage>
</organism>
<accession>I1DV05</accession>
<feature type="signal peptide" evidence="2">
    <location>
        <begin position="1"/>
        <end position="25"/>
    </location>
</feature>
<feature type="compositionally biased region" description="Basic and acidic residues" evidence="1">
    <location>
        <begin position="31"/>
        <end position="51"/>
    </location>
</feature>
<reference evidence="3 4" key="1">
    <citation type="journal article" date="2012" name="J. Bacteriol.">
        <title>Genome Sequence of the Protease-Producing Bacterium Rheinheimera nanhaiensis E407-8T, Isolated from Deep-Sea Sediment of the South China Sea.</title>
        <authorList>
            <person name="Zhang X.-Y."/>
            <person name="Zhang Y.-J."/>
            <person name="Qin Q.-L."/>
            <person name="Xie B.-B."/>
            <person name="Chen X.-L."/>
            <person name="Zhou B.-C."/>
            <person name="Zhang Y.-Z."/>
        </authorList>
    </citation>
    <scope>NUCLEOTIDE SEQUENCE [LARGE SCALE GENOMIC DNA]</scope>
    <source>
        <strain evidence="3 4">E407-8</strain>
    </source>
</reference>
<evidence type="ECO:0000313" key="4">
    <source>
        <dbReference type="Proteomes" id="UP000004374"/>
    </source>
</evidence>
<proteinExistence type="predicted"/>
<evidence type="ECO:0008006" key="5">
    <source>
        <dbReference type="Google" id="ProtNLM"/>
    </source>
</evidence>
<sequence>MKHATLTAALLGLTMLLAAPLAAQARQQHTHSHDEKQQHAHEHEHDTHADDAMGAGLGAHVHGHGLLTLVLEGNEMQLAFQAAAYSVVGFEHKPSTAEQQQEIDAAIAIFNQGDWFSVNADANCELAMAEASTDLTQANSSGGHGDFYANYQLLCQRPARLNQLQLNIFNLLPALEQVEVQWIINGRQGATKTSLQNSSVQF</sequence>
<dbReference type="OrthoDB" id="7346546at2"/>